<organism evidence="1 2">
    <name type="scientific">Lentzea rhizosphaerae</name>
    <dbReference type="NCBI Taxonomy" id="2041025"/>
    <lineage>
        <taxon>Bacteria</taxon>
        <taxon>Bacillati</taxon>
        <taxon>Actinomycetota</taxon>
        <taxon>Actinomycetes</taxon>
        <taxon>Pseudonocardiales</taxon>
        <taxon>Pseudonocardiaceae</taxon>
        <taxon>Lentzea</taxon>
    </lineage>
</organism>
<proteinExistence type="predicted"/>
<keyword evidence="2" id="KW-1185">Reference proteome</keyword>
<accession>A0ABV8BRV9</accession>
<dbReference type="EMBL" id="JBHRZI010000011">
    <property type="protein sequence ID" value="MFC3891809.1"/>
    <property type="molecule type" value="Genomic_DNA"/>
</dbReference>
<reference evidence="2" key="1">
    <citation type="journal article" date="2019" name="Int. J. Syst. Evol. Microbiol.">
        <title>The Global Catalogue of Microorganisms (GCM) 10K type strain sequencing project: providing services to taxonomists for standard genome sequencing and annotation.</title>
        <authorList>
            <consortium name="The Broad Institute Genomics Platform"/>
            <consortium name="The Broad Institute Genome Sequencing Center for Infectious Disease"/>
            <person name="Wu L."/>
            <person name="Ma J."/>
        </authorList>
    </citation>
    <scope>NUCLEOTIDE SEQUENCE [LARGE SCALE GENOMIC DNA]</scope>
    <source>
        <strain evidence="2">CGMCC 4.7405</strain>
    </source>
</reference>
<dbReference type="RefSeq" id="WP_382371378.1">
    <property type="nucleotide sequence ID" value="NZ_JBHRZI010000011.1"/>
</dbReference>
<dbReference type="Proteomes" id="UP001595690">
    <property type="component" value="Unassembled WGS sequence"/>
</dbReference>
<protein>
    <submittedName>
        <fullName evidence="1">Uncharacterized protein</fullName>
    </submittedName>
</protein>
<evidence type="ECO:0000313" key="1">
    <source>
        <dbReference type="EMBL" id="MFC3891809.1"/>
    </source>
</evidence>
<comment type="caution">
    <text evidence="1">The sequence shown here is derived from an EMBL/GenBank/DDBJ whole genome shotgun (WGS) entry which is preliminary data.</text>
</comment>
<name>A0ABV8BRV9_9PSEU</name>
<sequence length="180" mass="19528">MNSDLFSDLRTRGRTVFFPPFDNTTAHVESKQIHLVATGEVHIVLESISHWPDGFTLNMALFLATATREIPHFVHHPLSTAPAPDGLNVAVRFPDGRKATTLDPLEHGQDTSAMVTLNVTSTAGGGETHLRQGIYVHPLPPPGSVVVAVRWEARGVGETRIELDGTEILAGAARARQVWS</sequence>
<evidence type="ECO:0000313" key="2">
    <source>
        <dbReference type="Proteomes" id="UP001595690"/>
    </source>
</evidence>
<gene>
    <name evidence="1" type="ORF">ACFOWZ_09985</name>
</gene>